<reference evidence="13 14" key="1">
    <citation type="submission" date="2013-03" db="EMBL/GenBank/DDBJ databases">
        <title>Assembly of a new bacterial strain Brevibacillus borstelensis AK1.</title>
        <authorList>
            <person name="Rajan I."/>
            <person name="PoliReddy D."/>
            <person name="Sugumar T."/>
            <person name="Rathinam K."/>
            <person name="Alqarawi S."/>
            <person name="Khalil A.B."/>
            <person name="Sivakumar N."/>
        </authorList>
    </citation>
    <scope>NUCLEOTIDE SEQUENCE [LARGE SCALE GENOMIC DNA]</scope>
    <source>
        <strain evidence="13 14">AK1</strain>
    </source>
</reference>
<comment type="caution">
    <text evidence="13">The sequence shown here is derived from an EMBL/GenBank/DDBJ whole genome shotgun (WGS) entry which is preliminary data.</text>
</comment>
<evidence type="ECO:0000256" key="6">
    <source>
        <dbReference type="ARBA" id="ARBA00022888"/>
    </source>
</evidence>
<feature type="binding site" evidence="10">
    <location>
        <position position="100"/>
    </location>
    <ligand>
        <name>L-glutamine</name>
        <dbReference type="ChEBI" id="CHEBI:58359"/>
    </ligand>
</feature>
<dbReference type="InterPro" id="IPR014729">
    <property type="entry name" value="Rossmann-like_a/b/a_fold"/>
</dbReference>
<dbReference type="Proteomes" id="UP000012081">
    <property type="component" value="Unassembled WGS sequence"/>
</dbReference>
<evidence type="ECO:0000256" key="7">
    <source>
        <dbReference type="ARBA" id="ARBA00022962"/>
    </source>
</evidence>
<dbReference type="PROSITE" id="PS51278">
    <property type="entry name" value="GATASE_TYPE_2"/>
    <property type="match status" value="1"/>
</dbReference>
<evidence type="ECO:0000259" key="12">
    <source>
        <dbReference type="PROSITE" id="PS51278"/>
    </source>
</evidence>
<evidence type="ECO:0000256" key="3">
    <source>
        <dbReference type="ARBA" id="ARBA00012737"/>
    </source>
</evidence>
<dbReference type="InterPro" id="IPR033738">
    <property type="entry name" value="AsnB_N"/>
</dbReference>
<dbReference type="InterPro" id="IPR001962">
    <property type="entry name" value="Asn_synthase"/>
</dbReference>
<dbReference type="SUPFAM" id="SSF52402">
    <property type="entry name" value="Adenine nucleotide alpha hydrolases-like"/>
    <property type="match status" value="1"/>
</dbReference>
<organism evidence="13 14">
    <name type="scientific">Brevibacillus borstelensis AK1</name>
    <dbReference type="NCBI Taxonomy" id="1300222"/>
    <lineage>
        <taxon>Bacteria</taxon>
        <taxon>Bacillati</taxon>
        <taxon>Bacillota</taxon>
        <taxon>Bacilli</taxon>
        <taxon>Bacillales</taxon>
        <taxon>Paenibacillaceae</taxon>
        <taxon>Brevibacillus</taxon>
    </lineage>
</organism>
<dbReference type="SUPFAM" id="SSF56235">
    <property type="entry name" value="N-terminal nucleophile aminohydrolases (Ntn hydrolases)"/>
    <property type="match status" value="1"/>
</dbReference>
<dbReference type="GO" id="GO:0004066">
    <property type="term" value="F:asparagine synthase (glutamine-hydrolyzing) activity"/>
    <property type="evidence" value="ECO:0007669"/>
    <property type="project" value="UniProtKB-EC"/>
</dbReference>
<dbReference type="OrthoDB" id="9763290at2"/>
<dbReference type="GO" id="GO:0005524">
    <property type="term" value="F:ATP binding"/>
    <property type="evidence" value="ECO:0007669"/>
    <property type="project" value="UniProtKB-KW"/>
</dbReference>
<comment type="catalytic activity">
    <reaction evidence="8">
        <text>L-aspartate + L-glutamine + ATP + H2O = L-asparagine + L-glutamate + AMP + diphosphate + H(+)</text>
        <dbReference type="Rhea" id="RHEA:12228"/>
        <dbReference type="ChEBI" id="CHEBI:15377"/>
        <dbReference type="ChEBI" id="CHEBI:15378"/>
        <dbReference type="ChEBI" id="CHEBI:29985"/>
        <dbReference type="ChEBI" id="CHEBI:29991"/>
        <dbReference type="ChEBI" id="CHEBI:30616"/>
        <dbReference type="ChEBI" id="CHEBI:33019"/>
        <dbReference type="ChEBI" id="CHEBI:58048"/>
        <dbReference type="ChEBI" id="CHEBI:58359"/>
        <dbReference type="ChEBI" id="CHEBI:456215"/>
        <dbReference type="EC" id="6.3.5.4"/>
    </reaction>
</comment>
<dbReference type="GO" id="GO:0005829">
    <property type="term" value="C:cytosol"/>
    <property type="evidence" value="ECO:0007669"/>
    <property type="project" value="TreeGrafter"/>
</dbReference>
<feature type="active site" description="For GATase activity" evidence="9">
    <location>
        <position position="2"/>
    </location>
</feature>
<comment type="similarity">
    <text evidence="2">Belongs to the asparagine synthetase family.</text>
</comment>
<comment type="pathway">
    <text evidence="1">Amino-acid biosynthesis; L-asparagine biosynthesis; L-asparagine from L-aspartate (L-Gln route): step 1/1.</text>
</comment>
<gene>
    <name evidence="13" type="ORF">I532_16408</name>
</gene>
<dbReference type="InterPro" id="IPR006426">
    <property type="entry name" value="Asn_synth_AEB"/>
</dbReference>
<protein>
    <recommendedName>
        <fullName evidence="3">asparagine synthase (glutamine-hydrolyzing)</fullName>
        <ecNumber evidence="3">6.3.5.4</ecNumber>
    </recommendedName>
</protein>
<evidence type="ECO:0000313" key="14">
    <source>
        <dbReference type="Proteomes" id="UP000012081"/>
    </source>
</evidence>
<feature type="site" description="Important for beta-aspartyl-AMP intermediate formation" evidence="11">
    <location>
        <position position="366"/>
    </location>
</feature>
<evidence type="ECO:0000256" key="1">
    <source>
        <dbReference type="ARBA" id="ARBA00005187"/>
    </source>
</evidence>
<dbReference type="PATRIC" id="fig|1300222.3.peg.3429"/>
<evidence type="ECO:0000256" key="8">
    <source>
        <dbReference type="ARBA" id="ARBA00048741"/>
    </source>
</evidence>
<dbReference type="NCBIfam" id="TIGR01536">
    <property type="entry name" value="asn_synth_AEB"/>
    <property type="match status" value="1"/>
</dbReference>
<dbReference type="PANTHER" id="PTHR43284:SF1">
    <property type="entry name" value="ASPARAGINE SYNTHETASE"/>
    <property type="match status" value="1"/>
</dbReference>
<dbReference type="EC" id="6.3.5.4" evidence="3"/>
<dbReference type="PIRSF" id="PIRSF001589">
    <property type="entry name" value="Asn_synthetase_glu-h"/>
    <property type="match status" value="1"/>
</dbReference>
<evidence type="ECO:0000256" key="10">
    <source>
        <dbReference type="PIRSR" id="PIRSR001589-2"/>
    </source>
</evidence>
<keyword evidence="4 10" id="KW-0547">Nucleotide-binding</keyword>
<keyword evidence="5 10" id="KW-0067">ATP-binding</keyword>
<dbReference type="PANTHER" id="PTHR43284">
    <property type="entry name" value="ASPARAGINE SYNTHETASE (GLUTAMINE-HYDROLYZING)"/>
    <property type="match status" value="1"/>
</dbReference>
<feature type="binding site" evidence="10">
    <location>
        <position position="290"/>
    </location>
    <ligand>
        <name>ATP</name>
        <dbReference type="ChEBI" id="CHEBI:30616"/>
    </ligand>
</feature>
<dbReference type="InterPro" id="IPR051786">
    <property type="entry name" value="ASN_synthetase/amidase"/>
</dbReference>
<dbReference type="GO" id="GO:0006529">
    <property type="term" value="P:asparagine biosynthetic process"/>
    <property type="evidence" value="ECO:0007669"/>
    <property type="project" value="UniProtKB-KW"/>
</dbReference>
<dbReference type="STRING" id="1300222.I532_16408"/>
<dbReference type="AlphaFoldDB" id="M8D5H2"/>
<evidence type="ECO:0000313" key="13">
    <source>
        <dbReference type="EMBL" id="EMT51524.1"/>
    </source>
</evidence>
<dbReference type="EMBL" id="APBN01000007">
    <property type="protein sequence ID" value="EMT51524.1"/>
    <property type="molecule type" value="Genomic_DNA"/>
</dbReference>
<accession>M8D5H2</accession>
<dbReference type="Gene3D" id="3.60.20.10">
    <property type="entry name" value="Glutamine Phosphoribosylpyrophosphate, subunit 1, domain 1"/>
    <property type="match status" value="1"/>
</dbReference>
<evidence type="ECO:0000256" key="2">
    <source>
        <dbReference type="ARBA" id="ARBA00005752"/>
    </source>
</evidence>
<keyword evidence="9" id="KW-0028">Amino-acid biosynthesis</keyword>
<dbReference type="Gene3D" id="3.40.50.620">
    <property type="entry name" value="HUPs"/>
    <property type="match status" value="1"/>
</dbReference>
<evidence type="ECO:0000256" key="9">
    <source>
        <dbReference type="PIRSR" id="PIRSR001589-1"/>
    </source>
</evidence>
<evidence type="ECO:0000256" key="4">
    <source>
        <dbReference type="ARBA" id="ARBA00022741"/>
    </source>
</evidence>
<feature type="binding site" evidence="10">
    <location>
        <begin position="364"/>
        <end position="365"/>
    </location>
    <ligand>
        <name>ATP</name>
        <dbReference type="ChEBI" id="CHEBI:30616"/>
    </ligand>
</feature>
<dbReference type="InterPro" id="IPR029055">
    <property type="entry name" value="Ntn_hydrolases_N"/>
</dbReference>
<dbReference type="CDD" id="cd00712">
    <property type="entry name" value="AsnB"/>
    <property type="match status" value="1"/>
</dbReference>
<dbReference type="InterPro" id="IPR017932">
    <property type="entry name" value="GATase_2_dom"/>
</dbReference>
<dbReference type="RefSeq" id="WP_003389555.1">
    <property type="nucleotide sequence ID" value="NZ_APBN01000007.1"/>
</dbReference>
<evidence type="ECO:0000256" key="5">
    <source>
        <dbReference type="ARBA" id="ARBA00022840"/>
    </source>
</evidence>
<dbReference type="CDD" id="cd01991">
    <property type="entry name" value="Asn_synthase_B_C"/>
    <property type="match status" value="1"/>
</dbReference>
<name>M8D5H2_9BACL</name>
<dbReference type="Pfam" id="PF13537">
    <property type="entry name" value="GATase_7"/>
    <property type="match status" value="1"/>
</dbReference>
<keyword evidence="7 9" id="KW-0315">Glutamine amidotransferase</keyword>
<keyword evidence="14" id="KW-1185">Reference proteome</keyword>
<keyword evidence="6 9" id="KW-0061">Asparagine biosynthesis</keyword>
<dbReference type="Pfam" id="PF00733">
    <property type="entry name" value="Asn_synthase"/>
    <property type="match status" value="1"/>
</dbReference>
<feature type="domain" description="Glutamine amidotransferase type-2" evidence="12">
    <location>
        <begin position="2"/>
        <end position="211"/>
    </location>
</feature>
<evidence type="ECO:0000256" key="11">
    <source>
        <dbReference type="PIRSR" id="PIRSR001589-3"/>
    </source>
</evidence>
<sequence>MCGIVAMFSKQAPITAIAVERATRQLSHRGPDRQSIWLSESKRVGLGHARLSIIDLETGDQPIANEDERLHVVVNGEFYDYERIQRELVKRGHRLRTRSDSEIALHLYEENGLGFLEYLRGEFALVLWDETEQRLLAVRDRFGIKPLFYTVQDGVLYVASEMKALFAAGVPAKWDHESYYQHLLFYKHLDRTLFEGVYQVPPGHYLLATADGIQIKQYWDHHYPLADANSLPRSEEEYISEVRHALDESIKTRMRADVPVGFHLSGGVDSSTVLGMAARHRTDPLQAFTVSFSDHAYDESEVARETAAHVGADFHLIPLDHTDFADHVIKAVWHAETIGINMNGVARYLKSKVLHERGIRVVLSGDGADELFAGYIFSRLDLLLAGLEGLSEEEKLRKLDEFLQHNPSFNHVSIRSYLNQSLDCFNQTLGYTPAWIQAVHASRMPLKQLLSPDFGARFAEYDPYREFVKKLDVEGQLAGRDRVTQVLYTWNKSILPNQILFADRLDMSHGVEVRMPLLDHKLFEVVRNLPVSMLINRFKEKYALREAAKPYLTQTVYSRPKQPFNAPPSTLETDNKLFQLTQDMLRSKVMDDVPFFEKKLMIKLLDQLPHMDKSQRVNADTVLLLVLTTCILQDQYVNSSSESLSRKS</sequence>
<proteinExistence type="inferred from homology"/>